<organism evidence="3 4">
    <name type="scientific">Halogranum salarium B-1</name>
    <dbReference type="NCBI Taxonomy" id="1210908"/>
    <lineage>
        <taxon>Archaea</taxon>
        <taxon>Methanobacteriati</taxon>
        <taxon>Methanobacteriota</taxon>
        <taxon>Stenosarchaea group</taxon>
        <taxon>Halobacteria</taxon>
        <taxon>Halobacteriales</taxon>
        <taxon>Haloferacaceae</taxon>
    </lineage>
</organism>
<evidence type="ECO:0000259" key="1">
    <source>
        <dbReference type="Pfam" id="PF05161"/>
    </source>
</evidence>
<dbReference type="InterPro" id="IPR037035">
    <property type="entry name" value="GK-like_C_sf"/>
</dbReference>
<dbReference type="Pfam" id="PF13660">
    <property type="entry name" value="DUF4147"/>
    <property type="match status" value="1"/>
</dbReference>
<dbReference type="PANTHER" id="PTHR12227:SF0">
    <property type="entry name" value="GLYCERATE KINASE"/>
    <property type="match status" value="1"/>
</dbReference>
<dbReference type="Gene3D" id="3.40.1480.10">
    <property type="entry name" value="MOFRL domain"/>
    <property type="match status" value="1"/>
</dbReference>
<dbReference type="PANTHER" id="PTHR12227">
    <property type="entry name" value="GLYCERATE KINASE"/>
    <property type="match status" value="1"/>
</dbReference>
<dbReference type="InterPro" id="IPR038614">
    <property type="entry name" value="GK_N_sf"/>
</dbReference>
<reference evidence="3 4" key="1">
    <citation type="journal article" date="2012" name="J. Bacteriol.">
        <title>Draft Genome Sequence of the Extremely Halophilic Archaeon Halogranum salarium B-1T.</title>
        <authorList>
            <person name="Kim K.K."/>
            <person name="Lee K.C."/>
            <person name="Lee J.S."/>
        </authorList>
    </citation>
    <scope>NUCLEOTIDE SEQUENCE [LARGE SCALE GENOMIC DNA]</scope>
    <source>
        <strain evidence="3 4">B-1</strain>
    </source>
</reference>
<dbReference type="PATRIC" id="fig|1210908.3.peg.246"/>
<dbReference type="GO" id="GO:0008887">
    <property type="term" value="F:glycerate kinase activity"/>
    <property type="evidence" value="ECO:0007669"/>
    <property type="project" value="InterPro"/>
</dbReference>
<comment type="caution">
    <text evidence="3">The sequence shown here is derived from an EMBL/GenBank/DDBJ whole genome shotgun (WGS) entry which is preliminary data.</text>
</comment>
<proteinExistence type="predicted"/>
<name>J3JHR0_9EURY</name>
<dbReference type="Pfam" id="PF05161">
    <property type="entry name" value="MOFRL"/>
    <property type="match status" value="1"/>
</dbReference>
<dbReference type="EMBL" id="ALJD01000002">
    <property type="protein sequence ID" value="EJN61214.1"/>
    <property type="molecule type" value="Genomic_DNA"/>
</dbReference>
<keyword evidence="3" id="KW-0670">Pyruvate</keyword>
<evidence type="ECO:0000313" key="3">
    <source>
        <dbReference type="EMBL" id="EJN61214.1"/>
    </source>
</evidence>
<dbReference type="SUPFAM" id="SSF82544">
    <property type="entry name" value="GckA/TtuD-like"/>
    <property type="match status" value="1"/>
</dbReference>
<gene>
    <name evidence="3" type="ORF">HSB1_02550</name>
</gene>
<dbReference type="eggNOG" id="arCOG04170">
    <property type="taxonomic scope" value="Archaea"/>
</dbReference>
<sequence length="475" mass="48621">MSKWRTGVETLANSTEADAFFSLDCDPPGMTDIEDAETLAGTPAHETALACIEAGIDAAHPEQVVHDSVSLDGDTLTIRETTYDLTDYDRILVVGGGKAGGGVTTALESVLGDRISGGVVVTRDPEETEYVDVVVGSHPVPNEAGVEGARQILELLADADERTLVLGVITGGASALLAAPADGISLADLQQTTTDLLESGAEIDEINAVRKHLSAVKGGQLAREASPATVAGLVLSDVVGNDLSVIASGPTAPDDSTFAEALDVLNHYGIDAPQSVRDRLESGVAGDVSETPRADDPVFERVRNYVLADGFTALDAAQSVATARGYETCLLSSRIRGEAREAAKSHVAVGEEVVATGNPVETPAVILAGGETTVTVRGDGSGGPNQEFALAAALELGESGTVLGAVDTDGRDGGVDVAGALVDGETVDDVTAAREALATNDAFPYLDERGAIVRTGPTGTNVNDLRVLVVGEASE</sequence>
<feature type="domain" description="MOFRL" evidence="1">
    <location>
        <begin position="365"/>
        <end position="464"/>
    </location>
</feature>
<accession>J3JHR0</accession>
<evidence type="ECO:0000259" key="2">
    <source>
        <dbReference type="Pfam" id="PF13660"/>
    </source>
</evidence>
<dbReference type="InterPro" id="IPR039760">
    <property type="entry name" value="MOFRL_protein"/>
</dbReference>
<dbReference type="GO" id="GO:0005737">
    <property type="term" value="C:cytoplasm"/>
    <property type="evidence" value="ECO:0007669"/>
    <property type="project" value="TreeGrafter"/>
</dbReference>
<dbReference type="Proteomes" id="UP000007813">
    <property type="component" value="Unassembled WGS sequence"/>
</dbReference>
<dbReference type="InterPro" id="IPR025286">
    <property type="entry name" value="MOFRL_assoc_dom"/>
</dbReference>
<evidence type="ECO:0000313" key="4">
    <source>
        <dbReference type="Proteomes" id="UP000007813"/>
    </source>
</evidence>
<dbReference type="Gene3D" id="3.40.50.10180">
    <property type="entry name" value="Glycerate kinase, MOFRL-like N-terminal domain"/>
    <property type="match status" value="1"/>
</dbReference>
<dbReference type="AlphaFoldDB" id="J3JHR0"/>
<protein>
    <submittedName>
        <fullName evidence="3">Hydroxypyruvate reductase</fullName>
    </submittedName>
</protein>
<dbReference type="InterPro" id="IPR007835">
    <property type="entry name" value="MOFRL"/>
</dbReference>
<feature type="domain" description="MOFRL-associated" evidence="2">
    <location>
        <begin position="48"/>
        <end position="281"/>
    </location>
</feature>